<evidence type="ECO:0000259" key="3">
    <source>
        <dbReference type="Pfam" id="PF00535"/>
    </source>
</evidence>
<protein>
    <submittedName>
        <fullName evidence="4">Glycosyltransferase EpsH</fullName>
        <ecNumber evidence="4">2.4.-.-</ecNumber>
    </submittedName>
</protein>
<dbReference type="EMBL" id="CACRUT010000006">
    <property type="protein sequence ID" value="VYT75928.1"/>
    <property type="molecule type" value="Genomic_DNA"/>
</dbReference>
<accession>A0A6N2ZD62</accession>
<evidence type="ECO:0000313" key="4">
    <source>
        <dbReference type="EMBL" id="VYT75928.1"/>
    </source>
</evidence>
<dbReference type="AlphaFoldDB" id="A0A6N2ZD62"/>
<evidence type="ECO:0000256" key="2">
    <source>
        <dbReference type="ARBA" id="ARBA00022679"/>
    </source>
</evidence>
<dbReference type="InterPro" id="IPR001173">
    <property type="entry name" value="Glyco_trans_2-like"/>
</dbReference>
<organism evidence="4">
    <name type="scientific">Paraprevotella clara</name>
    <dbReference type="NCBI Taxonomy" id="454154"/>
    <lineage>
        <taxon>Bacteria</taxon>
        <taxon>Pseudomonadati</taxon>
        <taxon>Bacteroidota</taxon>
        <taxon>Bacteroidia</taxon>
        <taxon>Bacteroidales</taxon>
        <taxon>Prevotellaceae</taxon>
        <taxon>Paraprevotella</taxon>
    </lineage>
</organism>
<keyword evidence="1 4" id="KW-0328">Glycosyltransferase</keyword>
<dbReference type="GO" id="GO:0016758">
    <property type="term" value="F:hexosyltransferase activity"/>
    <property type="evidence" value="ECO:0007669"/>
    <property type="project" value="UniProtKB-ARBA"/>
</dbReference>
<dbReference type="SUPFAM" id="SSF53448">
    <property type="entry name" value="Nucleotide-diphospho-sugar transferases"/>
    <property type="match status" value="1"/>
</dbReference>
<dbReference type="PANTHER" id="PTHR22916:SF51">
    <property type="entry name" value="GLYCOSYLTRANSFERASE EPSH-RELATED"/>
    <property type="match status" value="1"/>
</dbReference>
<dbReference type="Pfam" id="PF00535">
    <property type="entry name" value="Glycos_transf_2"/>
    <property type="match status" value="1"/>
</dbReference>
<sequence length="349" mass="40800">MNESNPLVAVCIPIYNVEKYVERCLTSVFAQDYTNIELLVYYDQSDDDTLEKTKKVIKKGRFAARIIEKEYSEKGLGLSRNMAIIDAKGTYLYFLDADDYIEPNAISTLVRHAVRFDADLVVGSHDIHYEDGTRTVSVEHEDKTFLDNESFMSYVYVSNSYYSQYAWNKLYRTSFLRENNIRCIHKIVEDYIFSFEVIRHAVRVVLVKDVLLHYLVRSSSTTNLNMAKKVTKETADIYLSIRDYVLHVLDAAKESPVTENIKMEVLYFSFVMTVRNSLNSSEISKEGKRVLCDEISRFPNLPACYKNSLLEKRKSYRTLFVILSRIPFRLRRRIIFMISKMVELKNIKK</sequence>
<dbReference type="EC" id="2.4.-.-" evidence="4"/>
<dbReference type="RefSeq" id="WP_412441802.1">
    <property type="nucleotide sequence ID" value="NZ_CACRUT010000006.1"/>
</dbReference>
<evidence type="ECO:0000256" key="1">
    <source>
        <dbReference type="ARBA" id="ARBA00022676"/>
    </source>
</evidence>
<dbReference type="CDD" id="cd00761">
    <property type="entry name" value="Glyco_tranf_GTA_type"/>
    <property type="match status" value="1"/>
</dbReference>
<gene>
    <name evidence="4" type="primary">epsH_2</name>
    <name evidence="4" type="ORF">PCLFYP37_01048</name>
</gene>
<dbReference type="InterPro" id="IPR029044">
    <property type="entry name" value="Nucleotide-diphossugar_trans"/>
</dbReference>
<feature type="domain" description="Glycosyltransferase 2-like" evidence="3">
    <location>
        <begin position="10"/>
        <end position="160"/>
    </location>
</feature>
<name>A0A6N2ZD62_9BACT</name>
<dbReference type="Gene3D" id="3.90.550.10">
    <property type="entry name" value="Spore Coat Polysaccharide Biosynthesis Protein SpsA, Chain A"/>
    <property type="match status" value="1"/>
</dbReference>
<keyword evidence="2 4" id="KW-0808">Transferase</keyword>
<reference evidence="4" key="1">
    <citation type="submission" date="2019-11" db="EMBL/GenBank/DDBJ databases">
        <authorList>
            <person name="Feng L."/>
        </authorList>
    </citation>
    <scope>NUCLEOTIDE SEQUENCE</scope>
    <source>
        <strain evidence="4">PclaraLFYP37</strain>
    </source>
</reference>
<dbReference type="PANTHER" id="PTHR22916">
    <property type="entry name" value="GLYCOSYLTRANSFERASE"/>
    <property type="match status" value="1"/>
</dbReference>
<proteinExistence type="predicted"/>